<protein>
    <submittedName>
        <fullName evidence="1">Uncharacterized protein</fullName>
    </submittedName>
</protein>
<reference evidence="1" key="1">
    <citation type="submission" date="2014-11" db="EMBL/GenBank/DDBJ databases">
        <authorList>
            <person name="Amaro Gonzalez C."/>
        </authorList>
    </citation>
    <scope>NUCLEOTIDE SEQUENCE</scope>
</reference>
<proteinExistence type="predicted"/>
<dbReference type="EMBL" id="GBXM01018262">
    <property type="protein sequence ID" value="JAH90315.1"/>
    <property type="molecule type" value="Transcribed_RNA"/>
</dbReference>
<reference evidence="1" key="2">
    <citation type="journal article" date="2015" name="Fish Shellfish Immunol.">
        <title>Early steps in the European eel (Anguilla anguilla)-Vibrio vulnificus interaction in the gills: Role of the RtxA13 toxin.</title>
        <authorList>
            <person name="Callol A."/>
            <person name="Pajuelo D."/>
            <person name="Ebbesson L."/>
            <person name="Teles M."/>
            <person name="MacKenzie S."/>
            <person name="Amaro C."/>
        </authorList>
    </citation>
    <scope>NUCLEOTIDE SEQUENCE</scope>
</reference>
<dbReference type="AlphaFoldDB" id="A0A0E9WL76"/>
<organism evidence="1">
    <name type="scientific">Anguilla anguilla</name>
    <name type="common">European freshwater eel</name>
    <name type="synonym">Muraena anguilla</name>
    <dbReference type="NCBI Taxonomy" id="7936"/>
    <lineage>
        <taxon>Eukaryota</taxon>
        <taxon>Metazoa</taxon>
        <taxon>Chordata</taxon>
        <taxon>Craniata</taxon>
        <taxon>Vertebrata</taxon>
        <taxon>Euteleostomi</taxon>
        <taxon>Actinopterygii</taxon>
        <taxon>Neopterygii</taxon>
        <taxon>Teleostei</taxon>
        <taxon>Anguilliformes</taxon>
        <taxon>Anguillidae</taxon>
        <taxon>Anguilla</taxon>
    </lineage>
</organism>
<sequence>MVWVILLSVYMFVFFEQKSSLLFNIIALFLEGHIHVQFL</sequence>
<evidence type="ECO:0000313" key="1">
    <source>
        <dbReference type="EMBL" id="JAH90315.1"/>
    </source>
</evidence>
<name>A0A0E9WL76_ANGAN</name>
<accession>A0A0E9WL76</accession>